<proteinExistence type="predicted"/>
<sequence>MRSEAGLSIPEVALMSVHRDTRMLMRYTHLRREALAEKLAQVSLGQT</sequence>
<reference evidence="2" key="1">
    <citation type="journal article" date="2014" name="Int. J. Syst. Evol. Microbiol.">
        <title>Complete genome of a new Firmicutes species belonging to the dominant human colonic microbiota ('Ruminococcus bicirculans') reveals two chromosomes and a selective capacity to utilize plant glucans.</title>
        <authorList>
            <consortium name="NISC Comparative Sequencing Program"/>
            <person name="Wegmann U."/>
            <person name="Louis P."/>
            <person name="Goesmann A."/>
            <person name="Henrissat B."/>
            <person name="Duncan S.H."/>
            <person name="Flint H.J."/>
        </authorList>
    </citation>
    <scope>NUCLEOTIDE SEQUENCE</scope>
    <source>
        <strain evidence="2">NBRC 107715</strain>
    </source>
</reference>
<evidence type="ECO:0000313" key="2">
    <source>
        <dbReference type="EMBL" id="GLS66907.1"/>
    </source>
</evidence>
<dbReference type="EMBL" id="BSPK01000108">
    <property type="protein sequence ID" value="GLS66907.1"/>
    <property type="molecule type" value="Genomic_DNA"/>
</dbReference>
<organism evidence="1 3">
    <name type="scientific">Methylobacterium oxalidis</name>
    <dbReference type="NCBI Taxonomy" id="944322"/>
    <lineage>
        <taxon>Bacteria</taxon>
        <taxon>Pseudomonadati</taxon>
        <taxon>Pseudomonadota</taxon>
        <taxon>Alphaproteobacteria</taxon>
        <taxon>Hyphomicrobiales</taxon>
        <taxon>Methylobacteriaceae</taxon>
        <taxon>Methylobacterium</taxon>
    </lineage>
</organism>
<dbReference type="AlphaFoldDB" id="A0A512JDK9"/>
<keyword evidence="4" id="KW-1185">Reference proteome</keyword>
<dbReference type="RefSeq" id="WP_244948463.1">
    <property type="nucleotide sequence ID" value="NZ_BJZU01000240.1"/>
</dbReference>
<evidence type="ECO:0000313" key="1">
    <source>
        <dbReference type="EMBL" id="GEP08039.1"/>
    </source>
</evidence>
<dbReference type="SUPFAM" id="SSF56349">
    <property type="entry name" value="DNA breaking-rejoining enzymes"/>
    <property type="match status" value="1"/>
</dbReference>
<reference evidence="1 3" key="3">
    <citation type="submission" date="2019-07" db="EMBL/GenBank/DDBJ databases">
        <title>Whole genome shotgun sequence of Methylobacterium oxalidis NBRC 107715.</title>
        <authorList>
            <person name="Hosoyama A."/>
            <person name="Uohara A."/>
            <person name="Ohji S."/>
            <person name="Ichikawa N."/>
        </authorList>
    </citation>
    <scope>NUCLEOTIDE SEQUENCE [LARGE SCALE GENOMIC DNA]</scope>
    <source>
        <strain evidence="1 3">NBRC 107715</strain>
    </source>
</reference>
<comment type="caution">
    <text evidence="1">The sequence shown here is derived from an EMBL/GenBank/DDBJ whole genome shotgun (WGS) entry which is preliminary data.</text>
</comment>
<reference evidence="2" key="4">
    <citation type="submission" date="2023-01" db="EMBL/GenBank/DDBJ databases">
        <title>Draft genome sequence of Methylobacterium oxalidis strain NBRC 107715.</title>
        <authorList>
            <person name="Sun Q."/>
            <person name="Mori K."/>
        </authorList>
    </citation>
    <scope>NUCLEOTIDE SEQUENCE</scope>
    <source>
        <strain evidence="2">NBRC 107715</strain>
    </source>
</reference>
<dbReference type="Proteomes" id="UP000321960">
    <property type="component" value="Unassembled WGS sequence"/>
</dbReference>
<protein>
    <recommendedName>
        <fullName evidence="5">Tyr recombinase domain-containing protein</fullName>
    </recommendedName>
</protein>
<evidence type="ECO:0000313" key="4">
    <source>
        <dbReference type="Proteomes" id="UP001156856"/>
    </source>
</evidence>
<gene>
    <name evidence="2" type="ORF">GCM10007888_52900</name>
    <name evidence="1" type="ORF">MOX02_60770</name>
</gene>
<accession>A0A512JDK9</accession>
<evidence type="ECO:0000313" key="3">
    <source>
        <dbReference type="Proteomes" id="UP000321960"/>
    </source>
</evidence>
<reference evidence="4" key="2">
    <citation type="journal article" date="2019" name="Int. J. Syst. Evol. Microbiol.">
        <title>The Global Catalogue of Microorganisms (GCM) 10K type strain sequencing project: providing services to taxonomists for standard genome sequencing and annotation.</title>
        <authorList>
            <consortium name="The Broad Institute Genomics Platform"/>
            <consortium name="The Broad Institute Genome Sequencing Center for Infectious Disease"/>
            <person name="Wu L."/>
            <person name="Ma J."/>
        </authorList>
    </citation>
    <scope>NUCLEOTIDE SEQUENCE [LARGE SCALE GENOMIC DNA]</scope>
    <source>
        <strain evidence="4">NBRC 107715</strain>
    </source>
</reference>
<dbReference type="EMBL" id="BJZU01000240">
    <property type="protein sequence ID" value="GEP08039.1"/>
    <property type="molecule type" value="Genomic_DNA"/>
</dbReference>
<evidence type="ECO:0008006" key="5">
    <source>
        <dbReference type="Google" id="ProtNLM"/>
    </source>
</evidence>
<dbReference type="GO" id="GO:0003677">
    <property type="term" value="F:DNA binding"/>
    <property type="evidence" value="ECO:0007669"/>
    <property type="project" value="InterPro"/>
</dbReference>
<name>A0A512JDK9_9HYPH</name>
<dbReference type="InterPro" id="IPR011010">
    <property type="entry name" value="DNA_brk_join_enz"/>
</dbReference>
<dbReference type="Proteomes" id="UP001156856">
    <property type="component" value="Unassembled WGS sequence"/>
</dbReference>